<accession>A0A9P6Y3I5</accession>
<dbReference type="Gene3D" id="3.30.420.40">
    <property type="match status" value="2"/>
</dbReference>
<evidence type="ECO:0000256" key="7">
    <source>
        <dbReference type="ARBA" id="ARBA00023163"/>
    </source>
</evidence>
<keyword evidence="3 11" id="KW-0808">Transferase</keyword>
<dbReference type="InterPro" id="IPR036741">
    <property type="entry name" value="TAFII-230_TBP-bd_sf"/>
</dbReference>
<dbReference type="PRINTS" id="PR00789">
    <property type="entry name" value="OSIALOPTASE"/>
</dbReference>
<evidence type="ECO:0000256" key="6">
    <source>
        <dbReference type="ARBA" id="ARBA00023015"/>
    </source>
</evidence>
<dbReference type="PANTHER" id="PTHR13900">
    <property type="entry name" value="TRANSCRIPTION INITIATION FACTOR TFIID"/>
    <property type="match status" value="1"/>
</dbReference>
<comment type="subunit">
    <text evidence="11">Homodimer.</text>
</comment>
<dbReference type="GO" id="GO:0061711">
    <property type="term" value="F:tRNA N(6)-L-threonylcarbamoyladenine synthase activity"/>
    <property type="evidence" value="ECO:0007669"/>
    <property type="project" value="UniProtKB-EC"/>
</dbReference>
<evidence type="ECO:0000259" key="15">
    <source>
        <dbReference type="Pfam" id="PF12157"/>
    </source>
</evidence>
<evidence type="ECO:0000256" key="5">
    <source>
        <dbReference type="ARBA" id="ARBA00022723"/>
    </source>
</evidence>
<evidence type="ECO:0000256" key="8">
    <source>
        <dbReference type="ARBA" id="ARBA00023242"/>
    </source>
</evidence>
<name>A0A9P6Y3I5_RHIOR</name>
<feature type="compositionally biased region" description="Basic and acidic residues" evidence="12">
    <location>
        <begin position="1271"/>
        <end position="1285"/>
    </location>
</feature>
<dbReference type="InterPro" id="IPR040240">
    <property type="entry name" value="TAF1"/>
</dbReference>
<dbReference type="NCBIfam" id="TIGR00329">
    <property type="entry name" value="gcp_kae1"/>
    <property type="match status" value="1"/>
</dbReference>
<evidence type="ECO:0000256" key="10">
    <source>
        <dbReference type="ARBA" id="ARBA00048117"/>
    </source>
</evidence>
<dbReference type="GO" id="GO:0051123">
    <property type="term" value="P:RNA polymerase II preinitiation complex assembly"/>
    <property type="evidence" value="ECO:0007669"/>
    <property type="project" value="TreeGrafter"/>
</dbReference>
<comment type="caution">
    <text evidence="17">The sequence shown here is derived from an EMBL/GenBank/DDBJ whole genome shotgun (WGS) entry which is preliminary data.</text>
</comment>
<evidence type="ECO:0000256" key="1">
    <source>
        <dbReference type="ARBA" id="ARBA00004123"/>
    </source>
</evidence>
<keyword evidence="6" id="KW-0805">Transcription regulation</keyword>
<dbReference type="InterPro" id="IPR022591">
    <property type="entry name" value="TAF1_HAT_dom"/>
</dbReference>
<dbReference type="OrthoDB" id="5752at2759"/>
<dbReference type="InterPro" id="IPR000905">
    <property type="entry name" value="Gcp-like_dom"/>
</dbReference>
<evidence type="ECO:0000256" key="11">
    <source>
        <dbReference type="HAMAP-Rule" id="MF_03179"/>
    </source>
</evidence>
<dbReference type="GO" id="GO:0016251">
    <property type="term" value="F:RNA polymerase II general transcription initiation factor activity"/>
    <property type="evidence" value="ECO:0007669"/>
    <property type="project" value="InterPro"/>
</dbReference>
<dbReference type="NCBIfam" id="TIGR03723">
    <property type="entry name" value="T6A_TsaD_YgjD"/>
    <property type="match status" value="1"/>
</dbReference>
<dbReference type="FunFam" id="3.30.420.40:FF:000012">
    <property type="entry name" value="tRNA N6-adenosine threonylcarbamoyltransferase"/>
    <property type="match status" value="1"/>
</dbReference>
<proteinExistence type="inferred from homology"/>
<sequence length="1510" mass="171471">MSLLRNFFRLTTRPSKRHLKVLGIETSCDDTAAAIVTSDRQILAEVVRGQQELHEPMGGIVPMLASSSHCRNLPGVITETLERARLTVQDLDAIAVTRGPGLPPCLPVGLNAAKSLAAVLKKPLIGVHHMEAHALTARLTTPNVANQPYPPFPFMTLLISGGHTLLLTANDVGDYNQLAATMDDAVGEAIDKASRYLKLDWIKGRRGGPGAALEKAALDGDPDRFGSRLPTPLSQPHKKKDLKFSFAGLKSAMGRLVEDPLIDLGNAQDVSDLAAAFQMTCINHLEQKITLALEQEVVKNKKPLTALVVSGGVASNKTFRKRLEVLANAYDLPLICPPPQLCTDNGVMIAWAGLERLQAGLIDDYTITANPQPQRNAHSICGRRNGNNYITLGFSQMSFAGYFFGNVDEQGRLESDLDDELKETLSTVDAGVISKIFSDNTFGLEHAKATGDEDEEEDEEELYTRPSTIPTVHSSDAVDYSDFNEVVPDDPMFSDKYFKRGMGIVQKVMPRSRLSLVTDNYDEEEEEKQLKIKQEYEPVALSDALNKNSSLSMTAEEFKRQDGQQVLDVHQLFPGFEKDKILNFSDLFMTRIQRPPKLQTNKRVIFGDSYEYEVHRDDRTLFIRTSKWERLRLEQTKQSTKRRRIEKLNEDSKIGTNESDDDEDSYVDSLADRSYIAEPPDSIFNNDRAFHSVAIDRWEDDIIWDNDDNEILDIKDKDQTTVINKHLNMELEEDSWLQAIIWDKEKIDAETMKISLDLNDPNMLFDVEEVEATKELLIQPKHVKKGRKPIPRPLPKIQVYHVEIEPHNKLPLNRFNLSNDKHYETHLAGRLVRVRQTFGQLIVQHALPALKLHPAFYKTKLSKAELRSFHRPLIQLPSNTDIHFSRMKVSKKKRDKKKGYIDPIRTTKDLTLKDSTPFVLMEYSEENPPIISNIGMGTLVVNYYRKTEPKDEFVPSADIGEPFVLDIGDTSPFMNFGNVEPGQTISVYYNNLIRAPIFRHEVKRTDFLLLKSTYKSQTKYYLREIPAIFTIGQSYPVQEVPGPHSRKVTTIIKSRLQVAAYRLIKRSPSHRLKMGRLAQKFPEYSDIQIRQRLKEFLEFHRRNKDGGGGYWKTRGGSDPPDEEDLRKMVTPEMICLYESMLVGERHLQDLGYGDMNDEDEAGEGESNLEVEQQLAPWFSTRNFINATQGKAMLKLYGAGDPTGRGEGFSFIRVSMKDIFLRAGESAEEKLAQIKARPKSAHRYNVAEQQQIYREEIARIWKTQLDSLSNRIEPELSDHEEEKDTYQVDSPSTSDYDWHRSGSLTPYYYRNKSERGTSEIDDYDDDVSVTGSLTSSYHVNNQNKYLIIRRLIAQKNGEKSWQQEVVRDPVVIKSYLRQRQMIEEEATSTEALEPTDDSEKNARMKKRIQDQLAKLKRVAERRRQRQLAKQAALAENPVLGLIRGKREGAMRRCGNCGQLGHMKTNKNCPNFHLVNDPTHNLTELLLPLPINLPNATPPSQSSPNINEIAGL</sequence>
<evidence type="ECO:0000256" key="2">
    <source>
        <dbReference type="ARBA" id="ARBA00012156"/>
    </source>
</evidence>
<keyword evidence="5 11" id="KW-0479">Metal-binding</keyword>
<gene>
    <name evidence="17" type="ORF">G6F51_009664</name>
</gene>
<protein>
    <recommendedName>
        <fullName evidence="2">N(6)-L-threonylcarbamoyladenine synthase</fullName>
        <ecNumber evidence="2">2.3.1.234</ecNumber>
    </recommendedName>
</protein>
<dbReference type="Pfam" id="PF00814">
    <property type="entry name" value="TsaD"/>
    <property type="match status" value="1"/>
</dbReference>
<dbReference type="GO" id="GO:0002949">
    <property type="term" value="P:tRNA threonylcarbamoyladenosine modification"/>
    <property type="evidence" value="ECO:0007669"/>
    <property type="project" value="UniProtKB-UniRule"/>
</dbReference>
<evidence type="ECO:0000259" key="16">
    <source>
        <dbReference type="Pfam" id="PF15288"/>
    </source>
</evidence>
<keyword evidence="8" id="KW-0539">Nucleus</keyword>
<comment type="catalytic activity">
    <reaction evidence="10 11">
        <text>L-threonylcarbamoyladenylate + adenosine(37) in tRNA = N(6)-L-threonylcarbamoyladenosine(37) in tRNA + AMP + H(+)</text>
        <dbReference type="Rhea" id="RHEA:37059"/>
        <dbReference type="Rhea" id="RHEA-COMP:10162"/>
        <dbReference type="Rhea" id="RHEA-COMP:10163"/>
        <dbReference type="ChEBI" id="CHEBI:15378"/>
        <dbReference type="ChEBI" id="CHEBI:73682"/>
        <dbReference type="ChEBI" id="CHEBI:74411"/>
        <dbReference type="ChEBI" id="CHEBI:74418"/>
        <dbReference type="ChEBI" id="CHEBI:456215"/>
        <dbReference type="EC" id="2.3.1.234"/>
    </reaction>
</comment>
<dbReference type="PANTHER" id="PTHR13900:SF0">
    <property type="entry name" value="TRANSCRIPTION INITIATION FACTOR TFIID SUBUNIT 1"/>
    <property type="match status" value="1"/>
</dbReference>
<dbReference type="InterPro" id="IPR022450">
    <property type="entry name" value="TsaD"/>
</dbReference>
<dbReference type="Pfam" id="PF09247">
    <property type="entry name" value="TBP-binding"/>
    <property type="match status" value="1"/>
</dbReference>
<comment type="cofactor">
    <cofactor evidence="11">
        <name>a divalent metal cation</name>
        <dbReference type="ChEBI" id="CHEBI:60240"/>
    </cofactor>
    <text evidence="11">Binds 1 divalent metal cation per subunit.</text>
</comment>
<comment type="function">
    <text evidence="11">Required for the formation of a threonylcarbamoyl group on adenosine at position 37 (t(6)A37) in mitochondrial tRNAs that read codons beginning with adenine. Probably involved in the transfer of the threonylcarbamoyl moiety of threonylcarbamoyl-AMP (TC-AMP) to the N6 group of A37. Involved in mitochondrial genome maintenance.</text>
</comment>
<dbReference type="GO" id="GO:0005669">
    <property type="term" value="C:transcription factor TFIID complex"/>
    <property type="evidence" value="ECO:0007669"/>
    <property type="project" value="InterPro"/>
</dbReference>
<feature type="domain" description="Gcp-like" evidence="13">
    <location>
        <begin position="41"/>
        <end position="351"/>
    </location>
</feature>
<evidence type="ECO:0000256" key="9">
    <source>
        <dbReference type="ARBA" id="ARBA00023315"/>
    </source>
</evidence>
<dbReference type="GO" id="GO:0046872">
    <property type="term" value="F:metal ion binding"/>
    <property type="evidence" value="ECO:0007669"/>
    <property type="project" value="UniProtKB-KW"/>
</dbReference>
<feature type="region of interest" description="Disordered" evidence="12">
    <location>
        <begin position="639"/>
        <end position="666"/>
    </location>
</feature>
<dbReference type="EMBL" id="JAANIT010001819">
    <property type="protein sequence ID" value="KAG1538615.1"/>
    <property type="molecule type" value="Genomic_DNA"/>
</dbReference>
<dbReference type="GO" id="GO:0004402">
    <property type="term" value="F:histone acetyltransferase activity"/>
    <property type="evidence" value="ECO:0007669"/>
    <property type="project" value="InterPro"/>
</dbReference>
<feature type="region of interest" description="Disordered" evidence="12">
    <location>
        <begin position="1271"/>
        <end position="1296"/>
    </location>
</feature>
<dbReference type="SUPFAM" id="SSF47055">
    <property type="entry name" value="TAF(II)230 TBP-binding fragment"/>
    <property type="match status" value="1"/>
</dbReference>
<evidence type="ECO:0000256" key="12">
    <source>
        <dbReference type="SAM" id="MobiDB-lite"/>
    </source>
</evidence>
<reference evidence="17" key="1">
    <citation type="journal article" date="2020" name="Microb. Genom.">
        <title>Genetic diversity of clinical and environmental Mucorales isolates obtained from an investigation of mucormycosis cases among solid organ transplant recipients.</title>
        <authorList>
            <person name="Nguyen M.H."/>
            <person name="Kaul D."/>
            <person name="Muto C."/>
            <person name="Cheng S.J."/>
            <person name="Richter R.A."/>
            <person name="Bruno V.M."/>
            <person name="Liu G."/>
            <person name="Beyhan S."/>
            <person name="Sundermann A.J."/>
            <person name="Mounaud S."/>
            <person name="Pasculle A.W."/>
            <person name="Nierman W.C."/>
            <person name="Driscoll E."/>
            <person name="Cumbie R."/>
            <person name="Clancy C.J."/>
            <person name="Dupont C.L."/>
        </authorList>
    </citation>
    <scope>NUCLEOTIDE SEQUENCE</scope>
    <source>
        <strain evidence="17">GL16</strain>
    </source>
</reference>
<dbReference type="HAMAP" id="MF_01445">
    <property type="entry name" value="TsaD"/>
    <property type="match status" value="1"/>
</dbReference>
<dbReference type="SUPFAM" id="SSF53067">
    <property type="entry name" value="Actin-like ATPase domain"/>
    <property type="match status" value="1"/>
</dbReference>
<keyword evidence="4 11" id="KW-0819">tRNA processing</keyword>
<feature type="domain" description="Transcription initiation factor TFIID subunit 1 histone acetyltransferase" evidence="15">
    <location>
        <begin position="815"/>
        <end position="1267"/>
    </location>
</feature>
<dbReference type="InterPro" id="IPR017861">
    <property type="entry name" value="KAE1/TsaD"/>
</dbReference>
<evidence type="ECO:0000256" key="4">
    <source>
        <dbReference type="ARBA" id="ARBA00022694"/>
    </source>
</evidence>
<dbReference type="InterPro" id="IPR017860">
    <property type="entry name" value="Peptidase_M22_CS"/>
</dbReference>
<feature type="domain" description="Zinc knuckle" evidence="16">
    <location>
        <begin position="1450"/>
        <end position="1469"/>
    </location>
</feature>
<dbReference type="InterPro" id="IPR043129">
    <property type="entry name" value="ATPase_NBD"/>
</dbReference>
<keyword evidence="9 11" id="KW-0012">Acyltransferase</keyword>
<dbReference type="PROSITE" id="PS01016">
    <property type="entry name" value="GLYCOPROTEASE"/>
    <property type="match status" value="1"/>
</dbReference>
<evidence type="ECO:0000259" key="14">
    <source>
        <dbReference type="Pfam" id="PF09247"/>
    </source>
</evidence>
<comment type="subcellular location">
    <subcellularLocation>
        <location evidence="11">Mitochondrion</location>
    </subcellularLocation>
    <subcellularLocation>
        <location evidence="1">Nucleus</location>
    </subcellularLocation>
</comment>
<dbReference type="Pfam" id="PF12157">
    <property type="entry name" value="DUF3591"/>
    <property type="match status" value="1"/>
</dbReference>
<evidence type="ECO:0000259" key="13">
    <source>
        <dbReference type="Pfam" id="PF00814"/>
    </source>
</evidence>
<dbReference type="InterPro" id="IPR041670">
    <property type="entry name" value="Znf-CCHC_6"/>
</dbReference>
<dbReference type="Pfam" id="PF15288">
    <property type="entry name" value="zf-CCHC_6"/>
    <property type="match status" value="1"/>
</dbReference>
<dbReference type="Proteomes" id="UP000717996">
    <property type="component" value="Unassembled WGS sequence"/>
</dbReference>
<comment type="similarity">
    <text evidence="11">Belongs to the KAE1 / TsaD family.</text>
</comment>
<dbReference type="GO" id="GO:0017025">
    <property type="term" value="F:TBP-class protein binding"/>
    <property type="evidence" value="ECO:0007669"/>
    <property type="project" value="InterPro"/>
</dbReference>
<keyword evidence="7" id="KW-0804">Transcription</keyword>
<feature type="domain" description="TAFII-230 TBP-binding" evidence="14">
    <location>
        <begin position="395"/>
        <end position="427"/>
    </location>
</feature>
<dbReference type="Gene3D" id="1.10.1100.10">
    <property type="entry name" value="TAFII-230 TBP-binding domain"/>
    <property type="match status" value="1"/>
</dbReference>
<organism evidence="17 18">
    <name type="scientific">Rhizopus oryzae</name>
    <name type="common">Mucormycosis agent</name>
    <name type="synonym">Rhizopus arrhizus var. delemar</name>
    <dbReference type="NCBI Taxonomy" id="64495"/>
    <lineage>
        <taxon>Eukaryota</taxon>
        <taxon>Fungi</taxon>
        <taxon>Fungi incertae sedis</taxon>
        <taxon>Mucoromycota</taxon>
        <taxon>Mucoromycotina</taxon>
        <taxon>Mucoromycetes</taxon>
        <taxon>Mucorales</taxon>
        <taxon>Mucorineae</taxon>
        <taxon>Rhizopodaceae</taxon>
        <taxon>Rhizopus</taxon>
    </lineage>
</organism>
<dbReference type="CDD" id="cd24134">
    <property type="entry name" value="ASKHA_NBD_OSGEPL1_QRI7_euk"/>
    <property type="match status" value="1"/>
</dbReference>
<evidence type="ECO:0000256" key="3">
    <source>
        <dbReference type="ARBA" id="ARBA00022679"/>
    </source>
</evidence>
<evidence type="ECO:0000313" key="18">
    <source>
        <dbReference type="Proteomes" id="UP000717996"/>
    </source>
</evidence>
<evidence type="ECO:0000313" key="17">
    <source>
        <dbReference type="EMBL" id="KAG1538615.1"/>
    </source>
</evidence>
<dbReference type="InterPro" id="IPR009067">
    <property type="entry name" value="TAF_II_230-bd"/>
</dbReference>
<dbReference type="GO" id="GO:0005739">
    <property type="term" value="C:mitochondrion"/>
    <property type="evidence" value="ECO:0007669"/>
    <property type="project" value="UniProtKB-SubCell"/>
</dbReference>
<dbReference type="EC" id="2.3.1.234" evidence="2"/>
<keyword evidence="11" id="KW-0496">Mitochondrion</keyword>